<name>A0A4R0MW12_9SPHI</name>
<dbReference type="Gene3D" id="3.90.1150.30">
    <property type="match status" value="1"/>
</dbReference>
<keyword evidence="2" id="KW-1185">Reference proteome</keyword>
<dbReference type="InterPro" id="IPR038056">
    <property type="entry name" value="YjbR-like_sf"/>
</dbReference>
<dbReference type="OrthoDB" id="954305at2"/>
<dbReference type="Proteomes" id="UP000292884">
    <property type="component" value="Unassembled WGS sequence"/>
</dbReference>
<dbReference type="RefSeq" id="WP_131553802.1">
    <property type="nucleotide sequence ID" value="NZ_SJSK01000003.1"/>
</dbReference>
<accession>A0A4R0MW12</accession>
<gene>
    <name evidence="1" type="ORF">EZ428_14095</name>
</gene>
<dbReference type="SUPFAM" id="SSF142906">
    <property type="entry name" value="YjbR-like"/>
    <property type="match status" value="1"/>
</dbReference>
<reference evidence="1 2" key="1">
    <citation type="submission" date="2019-02" db="EMBL/GenBank/DDBJ databases">
        <title>Pedobacter sp. RP-1-13 sp. nov., isolated from Arctic soil.</title>
        <authorList>
            <person name="Dahal R.H."/>
        </authorList>
    </citation>
    <scope>NUCLEOTIDE SEQUENCE [LARGE SCALE GENOMIC DNA]</scope>
    <source>
        <strain evidence="1 2">RP-1-13</strain>
    </source>
</reference>
<proteinExistence type="predicted"/>
<dbReference type="InterPro" id="IPR058532">
    <property type="entry name" value="YjbR/MT2646/Rv2570-like"/>
</dbReference>
<protein>
    <recommendedName>
        <fullName evidence="3">MmcQ/YjbR family DNA-binding protein</fullName>
    </recommendedName>
</protein>
<dbReference type="Pfam" id="PF04237">
    <property type="entry name" value="YjbR"/>
    <property type="match status" value="1"/>
</dbReference>
<sequence>MQDKTILALTFIRQVVLTLPDVYEQICFDTPAFYVNKNIFARLKEDGENLVIHTIEREKWMDKDPKTFFITDHYLKYKYMLVNLDRVEPEDLRQLLLTAFKTRASKTTLKKKH</sequence>
<comment type="caution">
    <text evidence="1">The sequence shown here is derived from an EMBL/GenBank/DDBJ whole genome shotgun (WGS) entry which is preliminary data.</text>
</comment>
<organism evidence="1 2">
    <name type="scientific">Pedobacter frigiditerrae</name>
    <dbReference type="NCBI Taxonomy" id="2530452"/>
    <lineage>
        <taxon>Bacteria</taxon>
        <taxon>Pseudomonadati</taxon>
        <taxon>Bacteroidota</taxon>
        <taxon>Sphingobacteriia</taxon>
        <taxon>Sphingobacteriales</taxon>
        <taxon>Sphingobacteriaceae</taxon>
        <taxon>Pedobacter</taxon>
    </lineage>
</organism>
<dbReference type="AlphaFoldDB" id="A0A4R0MW12"/>
<dbReference type="EMBL" id="SJSK01000003">
    <property type="protein sequence ID" value="TCC90402.1"/>
    <property type="molecule type" value="Genomic_DNA"/>
</dbReference>
<evidence type="ECO:0000313" key="1">
    <source>
        <dbReference type="EMBL" id="TCC90402.1"/>
    </source>
</evidence>
<evidence type="ECO:0000313" key="2">
    <source>
        <dbReference type="Proteomes" id="UP000292884"/>
    </source>
</evidence>
<evidence type="ECO:0008006" key="3">
    <source>
        <dbReference type="Google" id="ProtNLM"/>
    </source>
</evidence>